<keyword evidence="2" id="KW-1185">Reference proteome</keyword>
<dbReference type="EMBL" id="JASBWV010000012">
    <property type="protein sequence ID" value="KAJ9123577.1"/>
    <property type="molecule type" value="Genomic_DNA"/>
</dbReference>
<comment type="caution">
    <text evidence="1">The sequence shown here is derived from an EMBL/GenBank/DDBJ whole genome shotgun (WGS) entry which is preliminary data.</text>
</comment>
<name>A0ACC2XI06_9TREE</name>
<accession>A0ACC2XI06</accession>
<sequence>MKLKEIQRTATFAWGTSASSLPLLATGTISGALDETFSNVGHLEIWAPEFFGADSEEGLELGGEGQPGPKGSISTNARFNRLAWSSPSSANPRGVLASGMETGEVSVWDAEKIMGGSDASASLLFKNETHTGPVRGLDFNPITKNLLASGSINAEIKVYDLNNPDKIHQTGPRSQKLDEITSLKWNPVVPHILSASSSSGYTSVWDLRQKKEVISLAYGGGAATGMTGHPTGMGGFGGMQVGNKRGMSDVCWQPAHSTRLITASEDDTSPIIMVWDLRNSLAPEKILSGHDKGILSLSWCEQDQDLLLSCGKDNRTICWNPQTCEIVGELPPSNNWSFQTSWCPRNPDLLATASFDGKIGIHSLQQTQQDRSASEKTAAQNTSSADDIFGAISASNQVGSPVLSLKQPPKWLRRPVSATFGFGGQLASVSNLPIAGPPQTSNKAPSHVVHLRNIVTEPQVIERAQKLASVAGSATGLSTLCDEMIQKDGGEKASVSAGWKALQSLFTTNSRDELVTLLGFSKAEIASQVSQAIQKYEAVHGRKEQDDTTVPGTPRDPAVTFKEQKEEVSETADAINEGDLDPSAKGAQSEATPSEISAATDTTKKTAVTEAETEATDLFGGSEGGLGTPQVDAAVTGADFFSSMNSERTALPDRMSVPHHEHGKDSSVAATQGSRSSSVVSDGLKSNTFKIYPADESEVDRLITRALVVGDFESAVTLSLSVDRFADALVLAVRGGPELLARTQQSYFERRTAALPYLRLFQSIVSNDLSDVVQNAELSEWQEIFVVLCTFAKEDEFNSLAEQLGQRIEFQYRVAAGTGGSHISAEKAGEWRKNALLCYLAAGKLDKVVNIWVDELKEEEEAAVALMEAEGSKGQSASRYSAHATALQTFMEKIAVFKSATGYVDCDLAQPTQSRGEAQAAARAYSLAALYDRYYEYADLLATQGLTQLAVTYIKQTPADYRGSKGADVGLKAARERYLRSAGEPSTAQAAVPAASALRSQGLPTVPVSRQGNTAMSGYPVPTPYQTNGAPTAPYKPMVNSPSAYNSYPLTQAAPAVQAVQTEPQPPSGPYAPSNYGVPAVNVQGNYGGYSAAPYGQATPYQQGAYGAGSVPRAPQAPIAPPPINRPRASDSPAPIPAAQRRDIPGWNDAPSVAGLTARPTSAAGTPKPQPIMSPFPNMPGPQSPQPFAAPPQSGPPRRASPAVLAPPPKASGVRAPPQQSHPLPPPPAGNRVPVAHSAYSGSSQGPLNMQHAPPHMQHAPPHMQQAAPPMQNAPPHVQQGPPPMQRAPPPNVIVGPPPRASAPPGAIAGPPPRANIPPGVVAGPPPSRTMSRPHANQQ</sequence>
<protein>
    <submittedName>
        <fullName evidence="1">Uncharacterized protein</fullName>
    </submittedName>
</protein>
<evidence type="ECO:0000313" key="2">
    <source>
        <dbReference type="Proteomes" id="UP001234202"/>
    </source>
</evidence>
<reference evidence="1" key="1">
    <citation type="submission" date="2023-04" db="EMBL/GenBank/DDBJ databases">
        <title>Draft Genome sequencing of Naganishia species isolated from polar environments using Oxford Nanopore Technology.</title>
        <authorList>
            <person name="Leo P."/>
            <person name="Venkateswaran K."/>
        </authorList>
    </citation>
    <scope>NUCLEOTIDE SEQUENCE</scope>
    <source>
        <strain evidence="1">DBVPG 5303</strain>
    </source>
</reference>
<evidence type="ECO:0000313" key="1">
    <source>
        <dbReference type="EMBL" id="KAJ9123577.1"/>
    </source>
</evidence>
<gene>
    <name evidence="1" type="ORF">QFC24_003793</name>
</gene>
<organism evidence="1 2">
    <name type="scientific">Naganishia onofrii</name>
    <dbReference type="NCBI Taxonomy" id="1851511"/>
    <lineage>
        <taxon>Eukaryota</taxon>
        <taxon>Fungi</taxon>
        <taxon>Dikarya</taxon>
        <taxon>Basidiomycota</taxon>
        <taxon>Agaricomycotina</taxon>
        <taxon>Tremellomycetes</taxon>
        <taxon>Filobasidiales</taxon>
        <taxon>Filobasidiaceae</taxon>
        <taxon>Naganishia</taxon>
    </lineage>
</organism>
<proteinExistence type="predicted"/>
<dbReference type="Proteomes" id="UP001234202">
    <property type="component" value="Unassembled WGS sequence"/>
</dbReference>